<reference evidence="2" key="1">
    <citation type="journal article" date="2011" name="Proc. Natl. Acad. Sci. U.S.A.">
        <title>Obligate biotrophy features unraveled by the genomic analysis of rust fungi.</title>
        <authorList>
            <person name="Duplessis S."/>
            <person name="Cuomo C.A."/>
            <person name="Lin Y.-C."/>
            <person name="Aerts A."/>
            <person name="Tisserant E."/>
            <person name="Veneault-Fourrey C."/>
            <person name="Joly D.L."/>
            <person name="Hacquard S."/>
            <person name="Amselem J."/>
            <person name="Cantarel B.L."/>
            <person name="Chiu R."/>
            <person name="Coutinho P.M."/>
            <person name="Feau N."/>
            <person name="Field M."/>
            <person name="Frey P."/>
            <person name="Gelhaye E."/>
            <person name="Goldberg J."/>
            <person name="Grabherr M.G."/>
            <person name="Kodira C.D."/>
            <person name="Kohler A."/>
            <person name="Kuees U."/>
            <person name="Lindquist E.A."/>
            <person name="Lucas S.M."/>
            <person name="Mago R."/>
            <person name="Mauceli E."/>
            <person name="Morin E."/>
            <person name="Murat C."/>
            <person name="Pangilinan J.L."/>
            <person name="Park R."/>
            <person name="Pearson M."/>
            <person name="Quesneville H."/>
            <person name="Rouhier N."/>
            <person name="Sakthikumar S."/>
            <person name="Salamov A.A."/>
            <person name="Schmutz J."/>
            <person name="Selles B."/>
            <person name="Shapiro H."/>
            <person name="Tanguay P."/>
            <person name="Tuskan G.A."/>
            <person name="Henrissat B."/>
            <person name="Van de Peer Y."/>
            <person name="Rouze P."/>
            <person name="Ellis J.G."/>
            <person name="Dodds P.N."/>
            <person name="Schein J.E."/>
            <person name="Zhong S."/>
            <person name="Hamelin R.C."/>
            <person name="Grigoriev I.V."/>
            <person name="Szabo L.J."/>
            <person name="Martin F."/>
        </authorList>
    </citation>
    <scope>NUCLEOTIDE SEQUENCE [LARGE SCALE GENOMIC DNA]</scope>
    <source>
        <strain evidence="2">98AG31 / pathotype 3-4-7</strain>
    </source>
</reference>
<accession>F4RDS7</accession>
<evidence type="ECO:0000313" key="2">
    <source>
        <dbReference type="Proteomes" id="UP000001072"/>
    </source>
</evidence>
<sequence>MPPSPELDKVLVDLCHQGLTRVQMLEYLNTETKHTMKLRTLAQHLQHLNLSTMQAQLTEGKKEKCLQLMKFYHTRRWQQKEVEAAEKLLQRKQAGDKNAGFQQMAHVMATAESIRWYTEDLDINSVWTLFQELLWVVIPMELDLDDIKAGGDPQELYPMVDLNDEDESEMENGTGLSDDEFYYEDEFVDEDAPDADEEYFYDSE</sequence>
<dbReference type="HOGENOM" id="CLU_1133807_0_0_1"/>
<gene>
    <name evidence="1" type="ORF">MELLADRAFT_104162</name>
</gene>
<proteinExistence type="predicted"/>
<dbReference type="GeneID" id="18922180"/>
<protein>
    <submittedName>
        <fullName evidence="1">Uncharacterized protein</fullName>
    </submittedName>
</protein>
<dbReference type="InParanoid" id="F4RDS7"/>
<dbReference type="VEuPathDB" id="FungiDB:MELLADRAFT_104162"/>
<dbReference type="Proteomes" id="UP000001072">
    <property type="component" value="Unassembled WGS sequence"/>
</dbReference>
<dbReference type="RefSeq" id="XP_007407180.1">
    <property type="nucleotide sequence ID" value="XM_007407118.1"/>
</dbReference>
<dbReference type="AlphaFoldDB" id="F4RDS7"/>
<keyword evidence="2" id="KW-1185">Reference proteome</keyword>
<evidence type="ECO:0000313" key="1">
    <source>
        <dbReference type="EMBL" id="EGG09453.1"/>
    </source>
</evidence>
<dbReference type="KEGG" id="mlr:MELLADRAFT_104162"/>
<organism evidence="2">
    <name type="scientific">Melampsora larici-populina (strain 98AG31 / pathotype 3-4-7)</name>
    <name type="common">Poplar leaf rust fungus</name>
    <dbReference type="NCBI Taxonomy" id="747676"/>
    <lineage>
        <taxon>Eukaryota</taxon>
        <taxon>Fungi</taxon>
        <taxon>Dikarya</taxon>
        <taxon>Basidiomycota</taxon>
        <taxon>Pucciniomycotina</taxon>
        <taxon>Pucciniomycetes</taxon>
        <taxon>Pucciniales</taxon>
        <taxon>Melampsoraceae</taxon>
        <taxon>Melampsora</taxon>
    </lineage>
</organism>
<dbReference type="EMBL" id="GL883097">
    <property type="protein sequence ID" value="EGG09453.1"/>
    <property type="molecule type" value="Genomic_DNA"/>
</dbReference>
<name>F4RDS7_MELLP</name>